<keyword evidence="4" id="KW-0808">Transferase</keyword>
<proteinExistence type="predicted"/>
<protein>
    <recommendedName>
        <fullName evidence="2">histidine kinase</fullName>
        <ecNumber evidence="2">2.7.13.3</ecNumber>
    </recommendedName>
</protein>
<dbReference type="GO" id="GO:0016020">
    <property type="term" value="C:membrane"/>
    <property type="evidence" value="ECO:0007669"/>
    <property type="project" value="InterPro"/>
</dbReference>
<keyword evidence="8" id="KW-0902">Two-component regulatory system</keyword>
<dbReference type="PANTHER" id="PTHR24421:SF10">
    <property type="entry name" value="NITRATE_NITRITE SENSOR PROTEIN NARQ"/>
    <property type="match status" value="1"/>
</dbReference>
<feature type="domain" description="Signal transduction histidine kinase subgroup 3 dimerisation and phosphoacceptor" evidence="11">
    <location>
        <begin position="199"/>
        <end position="264"/>
    </location>
</feature>
<feature type="transmembrane region" description="Helical" evidence="9">
    <location>
        <begin position="83"/>
        <end position="102"/>
    </location>
</feature>
<keyword evidence="9" id="KW-0472">Membrane</keyword>
<dbReference type="SUPFAM" id="SSF55874">
    <property type="entry name" value="ATPase domain of HSP90 chaperone/DNA topoisomerase II/histidine kinase"/>
    <property type="match status" value="1"/>
</dbReference>
<evidence type="ECO:0000313" key="13">
    <source>
        <dbReference type="Proteomes" id="UP000275579"/>
    </source>
</evidence>
<keyword evidence="3" id="KW-0597">Phosphoprotein</keyword>
<evidence type="ECO:0000256" key="4">
    <source>
        <dbReference type="ARBA" id="ARBA00022679"/>
    </source>
</evidence>
<evidence type="ECO:0000256" key="1">
    <source>
        <dbReference type="ARBA" id="ARBA00000085"/>
    </source>
</evidence>
<accession>A0A3Q9K906</accession>
<keyword evidence="9" id="KW-0812">Transmembrane</keyword>
<dbReference type="CDD" id="cd16917">
    <property type="entry name" value="HATPase_UhpB-NarQ-NarX-like"/>
    <property type="match status" value="1"/>
</dbReference>
<evidence type="ECO:0000256" key="6">
    <source>
        <dbReference type="ARBA" id="ARBA00022777"/>
    </source>
</evidence>
<evidence type="ECO:0000256" key="3">
    <source>
        <dbReference type="ARBA" id="ARBA00022553"/>
    </source>
</evidence>
<keyword evidence="9" id="KW-1133">Transmembrane helix</keyword>
<evidence type="ECO:0000256" key="2">
    <source>
        <dbReference type="ARBA" id="ARBA00012438"/>
    </source>
</evidence>
<dbReference type="Pfam" id="PF07730">
    <property type="entry name" value="HisKA_3"/>
    <property type="match status" value="1"/>
</dbReference>
<feature type="transmembrane region" description="Helical" evidence="9">
    <location>
        <begin position="114"/>
        <end position="133"/>
    </location>
</feature>
<evidence type="ECO:0000256" key="7">
    <source>
        <dbReference type="ARBA" id="ARBA00022840"/>
    </source>
</evidence>
<dbReference type="Gene3D" id="1.20.5.1930">
    <property type="match status" value="1"/>
</dbReference>
<gene>
    <name evidence="12" type="ORF">DDE74_37995</name>
</gene>
<evidence type="ECO:0000256" key="8">
    <source>
        <dbReference type="ARBA" id="ARBA00023012"/>
    </source>
</evidence>
<evidence type="ECO:0000256" key="9">
    <source>
        <dbReference type="SAM" id="Phobius"/>
    </source>
</evidence>
<dbReference type="GO" id="GO:0000155">
    <property type="term" value="F:phosphorelay sensor kinase activity"/>
    <property type="evidence" value="ECO:0007669"/>
    <property type="project" value="InterPro"/>
</dbReference>
<keyword evidence="5" id="KW-0547">Nucleotide-binding</keyword>
<sequence>MRRLGRLPHAHVVLAAVLMGWVNADGYNEDFGPSASTAVMVLAVLQSGAAVLALSRPVPAWWLSTIALFLARNADEVKISHDALWSWSIPGIALHALVLFLLALRVRPRITAEALGLSLLAGAAALVFAAPVPAQNHLPSSAPLLLAASDGDLTQDALTFTIAVVLGTALRDRRVARTQLVEQEVLTAEERARRTLLEERNRIARELHDVVAHHMSVISIQAQVAPHLVKDPTDELKENLAGIRGSAVEALTELRRVLGVLRSEDALADGVRHTPQPTLGRLDELVGTVRGAGLRVTTEITGEPRPLSPGVELSAFRIVQEALSNAIRHAPGAEVRVAIGYRTGGLTIRVANSAPDGPAPPSQGAGHGLLGMHERTAMLGGELATGPTPDGGYEVTAILPAQAAMPDDPGEPAP</sequence>
<evidence type="ECO:0000259" key="11">
    <source>
        <dbReference type="Pfam" id="PF07730"/>
    </source>
</evidence>
<dbReference type="PANTHER" id="PTHR24421">
    <property type="entry name" value="NITRATE/NITRITE SENSOR PROTEIN NARX-RELATED"/>
    <property type="match status" value="1"/>
</dbReference>
<comment type="catalytic activity">
    <reaction evidence="1">
        <text>ATP + protein L-histidine = ADP + protein N-phospho-L-histidine.</text>
        <dbReference type="EC" id="2.7.13.3"/>
    </reaction>
</comment>
<evidence type="ECO:0000259" key="10">
    <source>
        <dbReference type="Pfam" id="PF02518"/>
    </source>
</evidence>
<dbReference type="InterPro" id="IPR036890">
    <property type="entry name" value="HATPase_C_sf"/>
</dbReference>
<dbReference type="InterPro" id="IPR050482">
    <property type="entry name" value="Sensor_HK_TwoCompSys"/>
</dbReference>
<dbReference type="InterPro" id="IPR011712">
    <property type="entry name" value="Sig_transdc_His_kin_sub3_dim/P"/>
</dbReference>
<organism evidence="12 13">
    <name type="scientific">Streptomyces lydicus</name>
    <dbReference type="NCBI Taxonomy" id="47763"/>
    <lineage>
        <taxon>Bacteria</taxon>
        <taxon>Bacillati</taxon>
        <taxon>Actinomycetota</taxon>
        <taxon>Actinomycetes</taxon>
        <taxon>Kitasatosporales</taxon>
        <taxon>Streptomycetaceae</taxon>
        <taxon>Streptomyces</taxon>
    </lineage>
</organism>
<keyword evidence="6 12" id="KW-0418">Kinase</keyword>
<dbReference type="AlphaFoldDB" id="A0A3Q9K906"/>
<dbReference type="InterPro" id="IPR003594">
    <property type="entry name" value="HATPase_dom"/>
</dbReference>
<dbReference type="Gene3D" id="3.30.565.10">
    <property type="entry name" value="Histidine kinase-like ATPase, C-terminal domain"/>
    <property type="match status" value="1"/>
</dbReference>
<dbReference type="EMBL" id="CP029042">
    <property type="protein sequence ID" value="AZS76903.1"/>
    <property type="molecule type" value="Genomic_DNA"/>
</dbReference>
<dbReference type="GO" id="GO:0046983">
    <property type="term" value="F:protein dimerization activity"/>
    <property type="evidence" value="ECO:0007669"/>
    <property type="project" value="InterPro"/>
</dbReference>
<evidence type="ECO:0000313" key="12">
    <source>
        <dbReference type="EMBL" id="AZS76903.1"/>
    </source>
</evidence>
<feature type="domain" description="Histidine kinase/HSP90-like ATPase" evidence="10">
    <location>
        <begin position="311"/>
        <end position="402"/>
    </location>
</feature>
<dbReference type="GO" id="GO:0005524">
    <property type="term" value="F:ATP binding"/>
    <property type="evidence" value="ECO:0007669"/>
    <property type="project" value="UniProtKB-KW"/>
</dbReference>
<dbReference type="Proteomes" id="UP000275579">
    <property type="component" value="Chromosome"/>
</dbReference>
<dbReference type="EC" id="2.7.13.3" evidence="2"/>
<evidence type="ECO:0000256" key="5">
    <source>
        <dbReference type="ARBA" id="ARBA00022741"/>
    </source>
</evidence>
<reference evidence="12 13" key="1">
    <citation type="submission" date="2018-04" db="EMBL/GenBank/DDBJ databases">
        <title>Complete genome sequences of Streptomyces lydicus strain WYEC and characterization of antagonistic properties of biological control agents.</title>
        <authorList>
            <person name="Mariita R.M."/>
            <person name="Sello J.K."/>
        </authorList>
    </citation>
    <scope>NUCLEOTIDE SEQUENCE [LARGE SCALE GENOMIC DNA]</scope>
    <source>
        <strain evidence="12 13">WYEC 108</strain>
    </source>
</reference>
<dbReference type="Pfam" id="PF02518">
    <property type="entry name" value="HATPase_c"/>
    <property type="match status" value="1"/>
</dbReference>
<keyword evidence="7" id="KW-0067">ATP-binding</keyword>
<name>A0A3Q9K906_9ACTN</name>